<comment type="caution">
    <text evidence="2">The sequence shown here is derived from an EMBL/GenBank/DDBJ whole genome shotgun (WGS) entry which is preliminary data.</text>
</comment>
<evidence type="ECO:0000256" key="1">
    <source>
        <dbReference type="ARBA" id="ARBA00009995"/>
    </source>
</evidence>
<evidence type="ECO:0000313" key="2">
    <source>
        <dbReference type="EMBL" id="KAF2319837.1"/>
    </source>
</evidence>
<name>A0A6A6N333_HEVBR</name>
<dbReference type="InterPro" id="IPR050481">
    <property type="entry name" value="UDP-glycosyltransf_plant"/>
</dbReference>
<accession>A0A6A6N333</accession>
<organism evidence="2 3">
    <name type="scientific">Hevea brasiliensis</name>
    <name type="common">Para rubber tree</name>
    <name type="synonym">Siphonia brasiliensis</name>
    <dbReference type="NCBI Taxonomy" id="3981"/>
    <lineage>
        <taxon>Eukaryota</taxon>
        <taxon>Viridiplantae</taxon>
        <taxon>Streptophyta</taxon>
        <taxon>Embryophyta</taxon>
        <taxon>Tracheophyta</taxon>
        <taxon>Spermatophyta</taxon>
        <taxon>Magnoliopsida</taxon>
        <taxon>eudicotyledons</taxon>
        <taxon>Gunneridae</taxon>
        <taxon>Pentapetalae</taxon>
        <taxon>rosids</taxon>
        <taxon>fabids</taxon>
        <taxon>Malpighiales</taxon>
        <taxon>Euphorbiaceae</taxon>
        <taxon>Crotonoideae</taxon>
        <taxon>Micrandreae</taxon>
        <taxon>Hevea</taxon>
    </lineage>
</organism>
<dbReference type="SUPFAM" id="SSF53756">
    <property type="entry name" value="UDP-Glycosyltransferase/glycogen phosphorylase"/>
    <property type="match status" value="1"/>
</dbReference>
<dbReference type="PANTHER" id="PTHR48048:SF45">
    <property type="entry name" value="GLYCOSYLTRANSFERASE"/>
    <property type="match status" value="1"/>
</dbReference>
<sequence length="188" mass="21147">MNKAQAQLVFVPIPVMGHLVSTVEVAKLLLTRDHRLSITVLVLELPLTNSKVQNYVESVQEYSSTLSNRLRFIDLPKDGSELFDLSSFFERQKPNVKDAVLKITQSESSADSPRLAGAAFLGFVLYEQKIHDEAEFDAIQFKDSDTELLVPCLINPFPARSTPSAMLNKERLPYLVTQQEGLEKLRVL</sequence>
<gene>
    <name evidence="2" type="ORF">GH714_019531</name>
</gene>
<protein>
    <submittedName>
        <fullName evidence="2">Uncharacterized protein</fullName>
    </submittedName>
</protein>
<dbReference type="PANTHER" id="PTHR48048">
    <property type="entry name" value="GLYCOSYLTRANSFERASE"/>
    <property type="match status" value="1"/>
</dbReference>
<dbReference type="Proteomes" id="UP000467840">
    <property type="component" value="Chromosome 10"/>
</dbReference>
<dbReference type="EMBL" id="JAAGAX010000003">
    <property type="protein sequence ID" value="KAF2319837.1"/>
    <property type="molecule type" value="Genomic_DNA"/>
</dbReference>
<dbReference type="GO" id="GO:0035251">
    <property type="term" value="F:UDP-glucosyltransferase activity"/>
    <property type="evidence" value="ECO:0007669"/>
    <property type="project" value="InterPro"/>
</dbReference>
<proteinExistence type="inferred from homology"/>
<reference evidence="2 3" key="1">
    <citation type="journal article" date="2020" name="Mol. Plant">
        <title>The Chromosome-Based Rubber Tree Genome Provides New Insights into Spurge Genome Evolution and Rubber Biosynthesis.</title>
        <authorList>
            <person name="Liu J."/>
            <person name="Shi C."/>
            <person name="Shi C.C."/>
            <person name="Li W."/>
            <person name="Zhang Q.J."/>
            <person name="Zhang Y."/>
            <person name="Li K."/>
            <person name="Lu H.F."/>
            <person name="Shi C."/>
            <person name="Zhu S.T."/>
            <person name="Xiao Z.Y."/>
            <person name="Nan H."/>
            <person name="Yue Y."/>
            <person name="Zhu X.G."/>
            <person name="Wu Y."/>
            <person name="Hong X.N."/>
            <person name="Fan G.Y."/>
            <person name="Tong Y."/>
            <person name="Zhang D."/>
            <person name="Mao C.L."/>
            <person name="Liu Y.L."/>
            <person name="Hao S.J."/>
            <person name="Liu W.Q."/>
            <person name="Lv M.Q."/>
            <person name="Zhang H.B."/>
            <person name="Liu Y."/>
            <person name="Hu-Tang G.R."/>
            <person name="Wang J.P."/>
            <person name="Wang J.H."/>
            <person name="Sun Y.H."/>
            <person name="Ni S.B."/>
            <person name="Chen W.B."/>
            <person name="Zhang X.C."/>
            <person name="Jiao Y.N."/>
            <person name="Eichler E.E."/>
            <person name="Li G.H."/>
            <person name="Liu X."/>
            <person name="Gao L.Z."/>
        </authorList>
    </citation>
    <scope>NUCLEOTIDE SEQUENCE [LARGE SCALE GENOMIC DNA]</scope>
    <source>
        <strain evidence="3">cv. GT1</strain>
        <tissue evidence="2">Leaf</tissue>
    </source>
</reference>
<comment type="similarity">
    <text evidence="1">Belongs to the UDP-glycosyltransferase family.</text>
</comment>
<keyword evidence="3" id="KW-1185">Reference proteome</keyword>
<dbReference type="AlphaFoldDB" id="A0A6A6N333"/>
<evidence type="ECO:0000313" key="3">
    <source>
        <dbReference type="Proteomes" id="UP000467840"/>
    </source>
</evidence>
<dbReference type="Gene3D" id="3.40.50.2000">
    <property type="entry name" value="Glycogen Phosphorylase B"/>
    <property type="match status" value="1"/>
</dbReference>